<dbReference type="OrthoDB" id="4818863at2759"/>
<organism evidence="2 3">
    <name type="scientific">Colletotrichum asianum</name>
    <dbReference type="NCBI Taxonomy" id="702518"/>
    <lineage>
        <taxon>Eukaryota</taxon>
        <taxon>Fungi</taxon>
        <taxon>Dikarya</taxon>
        <taxon>Ascomycota</taxon>
        <taxon>Pezizomycotina</taxon>
        <taxon>Sordariomycetes</taxon>
        <taxon>Hypocreomycetidae</taxon>
        <taxon>Glomerellales</taxon>
        <taxon>Glomerellaceae</taxon>
        <taxon>Colletotrichum</taxon>
        <taxon>Colletotrichum gloeosporioides species complex</taxon>
    </lineage>
</organism>
<dbReference type="EMBL" id="WOWK01000020">
    <property type="protein sequence ID" value="KAF0327876.1"/>
    <property type="molecule type" value="Genomic_DNA"/>
</dbReference>
<feature type="compositionally biased region" description="Polar residues" evidence="1">
    <location>
        <begin position="77"/>
        <end position="91"/>
    </location>
</feature>
<name>A0A8H3WLA6_9PEZI</name>
<dbReference type="PANTHER" id="PTHR38166:SF1">
    <property type="entry name" value="C2H2-TYPE DOMAIN-CONTAINING PROTEIN"/>
    <property type="match status" value="1"/>
</dbReference>
<feature type="region of interest" description="Disordered" evidence="1">
    <location>
        <begin position="75"/>
        <end position="94"/>
    </location>
</feature>
<dbReference type="PANTHER" id="PTHR38166">
    <property type="entry name" value="C2H2-TYPE DOMAIN-CONTAINING PROTEIN-RELATED"/>
    <property type="match status" value="1"/>
</dbReference>
<keyword evidence="3" id="KW-1185">Reference proteome</keyword>
<dbReference type="Gene3D" id="3.30.160.60">
    <property type="entry name" value="Classic Zinc Finger"/>
    <property type="match status" value="1"/>
</dbReference>
<sequence>MKRPVHTSSPASPPPNCFACPFFKIAPEKYESCLSLTLRRIGDVKQHLSRTHKRPFSCRICLALFPTKKDLQDHTPRNTYSCQQAPPNQEISPLEGYSESKALELSRKSNKGLGQAERWFVTWDILFPGYPHPRSPYLDPALSKQVKSLCDYVGANGPSMILQELERNGALPKLCTNGQSESIREAMGHAVQLMIEESCVRLFSGVTPGASQQTHIPKPPSHTQDMSYAETFSALSTDSGVALRTSSTASDRRSQSQRRPLLSAPRQYQGLTTLAHAQAVIEPSSFDEQMSMGSTSVPGPTTSVDLAIPEHYAETQEGCIQEGEAASWEIGQDDLRFQLNPIDTRDELEDFDSILNRMLEETGVDYEGL</sequence>
<evidence type="ECO:0000313" key="3">
    <source>
        <dbReference type="Proteomes" id="UP000434172"/>
    </source>
</evidence>
<dbReference type="AlphaFoldDB" id="A0A8H3WLA6"/>
<comment type="caution">
    <text evidence="2">The sequence shown here is derived from an EMBL/GenBank/DDBJ whole genome shotgun (WGS) entry which is preliminary data.</text>
</comment>
<evidence type="ECO:0000313" key="2">
    <source>
        <dbReference type="EMBL" id="KAF0327876.1"/>
    </source>
</evidence>
<feature type="region of interest" description="Disordered" evidence="1">
    <location>
        <begin position="239"/>
        <end position="267"/>
    </location>
</feature>
<proteinExistence type="predicted"/>
<protein>
    <submittedName>
        <fullName evidence="2">Het and ankyrin domain protein</fullName>
    </submittedName>
</protein>
<gene>
    <name evidence="2" type="ORF">GQ607_004706</name>
</gene>
<dbReference type="Proteomes" id="UP000434172">
    <property type="component" value="Unassembled WGS sequence"/>
</dbReference>
<reference evidence="2 3" key="1">
    <citation type="submission" date="2019-12" db="EMBL/GenBank/DDBJ databases">
        <title>A genome sequence resource for the geographically widespread anthracnose pathogen Colletotrichum asianum.</title>
        <authorList>
            <person name="Meng Y."/>
        </authorList>
    </citation>
    <scope>NUCLEOTIDE SEQUENCE [LARGE SCALE GENOMIC DNA]</scope>
    <source>
        <strain evidence="2 3">ICMP 18580</strain>
    </source>
</reference>
<evidence type="ECO:0000256" key="1">
    <source>
        <dbReference type="SAM" id="MobiDB-lite"/>
    </source>
</evidence>
<accession>A0A8H3WLA6</accession>